<organism evidence="1 2">
    <name type="scientific">Frigoriglobus tundricola</name>
    <dbReference type="NCBI Taxonomy" id="2774151"/>
    <lineage>
        <taxon>Bacteria</taxon>
        <taxon>Pseudomonadati</taxon>
        <taxon>Planctomycetota</taxon>
        <taxon>Planctomycetia</taxon>
        <taxon>Gemmatales</taxon>
        <taxon>Gemmataceae</taxon>
        <taxon>Frigoriglobus</taxon>
    </lineage>
</organism>
<gene>
    <name evidence="1" type="ORF">FTUN_6213</name>
</gene>
<protein>
    <recommendedName>
        <fullName evidence="3">ParB/Sulfiredoxin domain-containing protein</fullName>
    </recommendedName>
</protein>
<dbReference type="AlphaFoldDB" id="A0A6M5YXI4"/>
<dbReference type="SUPFAM" id="SSF110849">
    <property type="entry name" value="ParB/Sulfiredoxin"/>
    <property type="match status" value="1"/>
</dbReference>
<evidence type="ECO:0000313" key="2">
    <source>
        <dbReference type="Proteomes" id="UP000503447"/>
    </source>
</evidence>
<name>A0A6M5YXI4_9BACT</name>
<dbReference type="RefSeq" id="WP_171473754.1">
    <property type="nucleotide sequence ID" value="NZ_CP053452.2"/>
</dbReference>
<sequence>MARTETPTVTVGGLVYRLPHLDLFRPLTTPERDRLKASVAEHGVLHAVVTYDSHTFGKRCVIDGANRLMICHELEKFAPVKHRGELTDDTARELAVASNVDRRHLSVKLQMEVRAERVERVKEAKRAGASLRQIAQAEGVSHVQIRRDLGGEGVTPVTPEPAPEPTDPLTAARTSLDRLRAALDALTGSDLAPHLLRLIRRHEVEPAGLVAKLEAVLADLEAERVCGFEV</sequence>
<dbReference type="KEGG" id="ftj:FTUN_6213"/>
<keyword evidence="2" id="KW-1185">Reference proteome</keyword>
<accession>A0A6M5YXI4</accession>
<reference evidence="2" key="1">
    <citation type="submission" date="2020-05" db="EMBL/GenBank/DDBJ databases">
        <title>Frigoriglobus tundricola gen. nov., sp. nov., a psychrotolerant cellulolytic planctomycete of the family Gemmataceae with two divergent copies of 16S rRNA gene.</title>
        <authorList>
            <person name="Kulichevskaya I.S."/>
            <person name="Ivanova A.A."/>
            <person name="Naumoff D.G."/>
            <person name="Beletsky A.V."/>
            <person name="Rijpstra W.I.C."/>
            <person name="Sinninghe Damste J.S."/>
            <person name="Mardanov A.V."/>
            <person name="Ravin N.V."/>
            <person name="Dedysh S.N."/>
        </authorList>
    </citation>
    <scope>NUCLEOTIDE SEQUENCE [LARGE SCALE GENOMIC DNA]</scope>
    <source>
        <strain evidence="2">PL17</strain>
    </source>
</reference>
<dbReference type="InterPro" id="IPR036086">
    <property type="entry name" value="ParB/Sulfiredoxin_sf"/>
</dbReference>
<dbReference type="Proteomes" id="UP000503447">
    <property type="component" value="Chromosome"/>
</dbReference>
<proteinExistence type="predicted"/>
<evidence type="ECO:0008006" key="3">
    <source>
        <dbReference type="Google" id="ProtNLM"/>
    </source>
</evidence>
<evidence type="ECO:0000313" key="1">
    <source>
        <dbReference type="EMBL" id="QJW98618.1"/>
    </source>
</evidence>
<dbReference type="EMBL" id="CP053452">
    <property type="protein sequence ID" value="QJW98618.1"/>
    <property type="molecule type" value="Genomic_DNA"/>
</dbReference>